<proteinExistence type="predicted"/>
<name>A1U7Q2_MARN8</name>
<reference evidence="2" key="1">
    <citation type="journal article" date="2011" name="Appl. Environ. Microbiol.">
        <title>Genomic potential of Marinobacter aquaeolei, a biogeochemical 'opportunitroph'.</title>
        <authorList>
            <person name="Singer E."/>
            <person name="Webb E.A."/>
            <person name="Nelson W.C."/>
            <person name="Heidelberg J.F."/>
            <person name="Ivanova N."/>
            <person name="Pati A."/>
            <person name="Edwards K.J."/>
        </authorList>
    </citation>
    <scope>NUCLEOTIDE SEQUENCE [LARGE SCALE GENOMIC DNA]</scope>
    <source>
        <strain evidence="2">ATCC 700491 / DSM 11845 / VT8</strain>
    </source>
</reference>
<dbReference type="Proteomes" id="UP000000998">
    <property type="component" value="Plasmid pMAQU01"/>
</dbReference>
<protein>
    <submittedName>
        <fullName evidence="1">Uncharacterized protein</fullName>
    </submittedName>
</protein>
<dbReference type="HOGENOM" id="CLU_1538256_0_0_6"/>
<dbReference type="AlphaFoldDB" id="A1U7Q2"/>
<keyword evidence="1" id="KW-0614">Plasmid</keyword>
<gene>
    <name evidence="1" type="ordered locus">Maqu_4169</name>
</gene>
<evidence type="ECO:0000313" key="2">
    <source>
        <dbReference type="Proteomes" id="UP000000998"/>
    </source>
</evidence>
<dbReference type="KEGG" id="maq:Maqu_4169"/>
<organism evidence="1 2">
    <name type="scientific">Marinobacter nauticus (strain ATCC 700491 / DSM 11845 / VT8)</name>
    <name type="common">Marinobacter aquaeolei</name>
    <dbReference type="NCBI Taxonomy" id="351348"/>
    <lineage>
        <taxon>Bacteria</taxon>
        <taxon>Pseudomonadati</taxon>
        <taxon>Pseudomonadota</taxon>
        <taxon>Gammaproteobacteria</taxon>
        <taxon>Pseudomonadales</taxon>
        <taxon>Marinobacteraceae</taxon>
        <taxon>Marinobacter</taxon>
    </lineage>
</organism>
<dbReference type="EMBL" id="CP000515">
    <property type="protein sequence ID" value="ABM21021.1"/>
    <property type="molecule type" value="Genomic_DNA"/>
</dbReference>
<evidence type="ECO:0000313" key="1">
    <source>
        <dbReference type="EMBL" id="ABM21021.1"/>
    </source>
</evidence>
<sequence length="174" mass="20567">MQTKRDAIKELYRRLDRLPPARSREAAHRLLYQTLDKIETERRGLTVDKDYKESGNARLTVWPLEPLYWSGLNNDIAWMMKGNRVKTELHRDGTIKVTKRNVDGEWTLEYHKSGAVFRCANGHWLTDQFNPETMHNVDPDYLWLAIRAARSYGDLFKCARCNELAELWMKQLEK</sequence>
<dbReference type="RefSeq" id="WP_011783332.1">
    <property type="nucleotide sequence ID" value="NC_008738.1"/>
</dbReference>
<geneLocation type="plasmid" evidence="1 2">
    <name>pMAQU01</name>
</geneLocation>
<accession>A1U7Q2</accession>